<reference evidence="3 4" key="1">
    <citation type="journal article" date="2018" name="Front. Microbiol.">
        <title>Genome-Wide Analysis of Corynespora cassiicola Leaf Fall Disease Putative Effectors.</title>
        <authorList>
            <person name="Lopez D."/>
            <person name="Ribeiro S."/>
            <person name="Label P."/>
            <person name="Fumanal B."/>
            <person name="Venisse J.S."/>
            <person name="Kohler A."/>
            <person name="de Oliveira R.R."/>
            <person name="Labutti K."/>
            <person name="Lipzen A."/>
            <person name="Lail K."/>
            <person name="Bauer D."/>
            <person name="Ohm R.A."/>
            <person name="Barry K.W."/>
            <person name="Spatafora J."/>
            <person name="Grigoriev I.V."/>
            <person name="Martin F.M."/>
            <person name="Pujade-Renaud V."/>
        </authorList>
    </citation>
    <scope>NUCLEOTIDE SEQUENCE [LARGE SCALE GENOMIC DNA]</scope>
    <source>
        <strain evidence="3 4">Philippines</strain>
    </source>
</reference>
<dbReference type="EMBL" id="KZ678130">
    <property type="protein sequence ID" value="PSN71780.1"/>
    <property type="molecule type" value="Genomic_DNA"/>
</dbReference>
<dbReference type="SUPFAM" id="SSF51430">
    <property type="entry name" value="NAD(P)-linked oxidoreductase"/>
    <property type="match status" value="1"/>
</dbReference>
<keyword evidence="1" id="KW-0560">Oxidoreductase</keyword>
<evidence type="ECO:0000256" key="1">
    <source>
        <dbReference type="ARBA" id="ARBA00023002"/>
    </source>
</evidence>
<evidence type="ECO:0000313" key="3">
    <source>
        <dbReference type="EMBL" id="PSN71780.1"/>
    </source>
</evidence>
<dbReference type="InterPro" id="IPR036812">
    <property type="entry name" value="NAD(P)_OxRdtase_dom_sf"/>
</dbReference>
<dbReference type="AlphaFoldDB" id="A0A2T2P264"/>
<dbReference type="Proteomes" id="UP000240883">
    <property type="component" value="Unassembled WGS sequence"/>
</dbReference>
<sequence>MASVATAWVLKKGCNPIVGLTSVQRVEQIMEAFTVELSDDECRYLEEEYRPRAVQAM</sequence>
<dbReference type="OrthoDB" id="48988at2759"/>
<evidence type="ECO:0000313" key="4">
    <source>
        <dbReference type="Proteomes" id="UP000240883"/>
    </source>
</evidence>
<gene>
    <name evidence="3" type="ORF">BS50DRAFT_569399</name>
</gene>
<protein>
    <recommendedName>
        <fullName evidence="2">NADP-dependent oxidoreductase domain-containing protein</fullName>
    </recommendedName>
</protein>
<name>A0A2T2P264_CORCC</name>
<feature type="domain" description="NADP-dependent oxidoreductase" evidence="2">
    <location>
        <begin position="1"/>
        <end position="47"/>
    </location>
</feature>
<dbReference type="InterPro" id="IPR023210">
    <property type="entry name" value="NADP_OxRdtase_dom"/>
</dbReference>
<dbReference type="STRING" id="1448308.A0A2T2P264"/>
<dbReference type="GO" id="GO:0016491">
    <property type="term" value="F:oxidoreductase activity"/>
    <property type="evidence" value="ECO:0007669"/>
    <property type="project" value="UniProtKB-KW"/>
</dbReference>
<dbReference type="Gene3D" id="3.20.20.100">
    <property type="entry name" value="NADP-dependent oxidoreductase domain"/>
    <property type="match status" value="1"/>
</dbReference>
<accession>A0A2T2P264</accession>
<dbReference type="Pfam" id="PF00248">
    <property type="entry name" value="Aldo_ket_red"/>
    <property type="match status" value="1"/>
</dbReference>
<organism evidence="3 4">
    <name type="scientific">Corynespora cassiicola Philippines</name>
    <dbReference type="NCBI Taxonomy" id="1448308"/>
    <lineage>
        <taxon>Eukaryota</taxon>
        <taxon>Fungi</taxon>
        <taxon>Dikarya</taxon>
        <taxon>Ascomycota</taxon>
        <taxon>Pezizomycotina</taxon>
        <taxon>Dothideomycetes</taxon>
        <taxon>Pleosporomycetidae</taxon>
        <taxon>Pleosporales</taxon>
        <taxon>Corynesporascaceae</taxon>
        <taxon>Corynespora</taxon>
    </lineage>
</organism>
<evidence type="ECO:0000259" key="2">
    <source>
        <dbReference type="Pfam" id="PF00248"/>
    </source>
</evidence>
<proteinExistence type="predicted"/>
<keyword evidence="4" id="KW-1185">Reference proteome</keyword>